<comment type="similarity">
    <text evidence="1">Belongs to the ornithine cyclodeaminase/mu-crystallin family.</text>
</comment>
<reference evidence="2" key="1">
    <citation type="submission" date="2020-05" db="EMBL/GenBank/DDBJ databases">
        <authorList>
            <person name="Chiriac C."/>
            <person name="Salcher M."/>
            <person name="Ghai R."/>
            <person name="Kavagutti S V."/>
        </authorList>
    </citation>
    <scope>NUCLEOTIDE SEQUENCE</scope>
</reference>
<dbReference type="SUPFAM" id="SSF51735">
    <property type="entry name" value="NAD(P)-binding Rossmann-fold domains"/>
    <property type="match status" value="1"/>
</dbReference>
<dbReference type="PANTHER" id="PTHR13812">
    <property type="entry name" value="KETIMINE REDUCTASE MU-CRYSTALLIN"/>
    <property type="match status" value="1"/>
</dbReference>
<dbReference type="PANTHER" id="PTHR13812:SF19">
    <property type="entry name" value="KETIMINE REDUCTASE MU-CRYSTALLIN"/>
    <property type="match status" value="1"/>
</dbReference>
<dbReference type="NCBIfam" id="NF004793">
    <property type="entry name" value="PRK06141.1"/>
    <property type="match status" value="1"/>
</dbReference>
<dbReference type="Gene3D" id="3.40.50.720">
    <property type="entry name" value="NAD(P)-binding Rossmann-like Domain"/>
    <property type="match status" value="1"/>
</dbReference>
<protein>
    <submittedName>
        <fullName evidence="2">Unannotated protein</fullName>
    </submittedName>
</protein>
<evidence type="ECO:0000313" key="2">
    <source>
        <dbReference type="EMBL" id="CAB4719831.1"/>
    </source>
</evidence>
<evidence type="ECO:0000256" key="1">
    <source>
        <dbReference type="ARBA" id="ARBA00008903"/>
    </source>
</evidence>
<dbReference type="AlphaFoldDB" id="A0A6J6R7D9"/>
<sequence>MLHLDQAELDRILTFPALVESLRNAFAGDWTTPLRHHHGMPGLDNAGAEIENTLLLMPAWTGPGSENYVGVKLVAVYPGNGQVGLPSIHGLYYLIDGATGVPLATMDGARMTVWRTAAASALASTYLSRPESSTLTMIGAGALSPFMIRAHMAVRPIQEVFLWNHNIRRAHELSEQLRSEGLPVTSHPDLVTAVGKSDIVSAATLTTTPLIFGKWLKPGTHVDTVGAFTPSMRETDDELVKLASIFCDTRTGALKEGGDLAIPISQGVISADDVVADLHDLTRGNHVGRTFSEEITYFKSVGTALEDLAGAITVWQSR</sequence>
<dbReference type="InterPro" id="IPR003462">
    <property type="entry name" value="ODC_Mu_crystall"/>
</dbReference>
<dbReference type="InterPro" id="IPR023401">
    <property type="entry name" value="ODC_N"/>
</dbReference>
<proteinExistence type="inferred from homology"/>
<gene>
    <name evidence="2" type="ORF">UFOPK2648_01369</name>
</gene>
<accession>A0A6J6R7D9</accession>
<dbReference type="GO" id="GO:0019752">
    <property type="term" value="P:carboxylic acid metabolic process"/>
    <property type="evidence" value="ECO:0007669"/>
    <property type="project" value="UniProtKB-ARBA"/>
</dbReference>
<dbReference type="FunFam" id="3.40.50.720:FF:000311">
    <property type="entry name" value="Ornithine cyclodeaminase"/>
    <property type="match status" value="1"/>
</dbReference>
<dbReference type="GO" id="GO:0005737">
    <property type="term" value="C:cytoplasm"/>
    <property type="evidence" value="ECO:0007669"/>
    <property type="project" value="TreeGrafter"/>
</dbReference>
<dbReference type="EMBL" id="CAEZYC010000119">
    <property type="protein sequence ID" value="CAB4719831.1"/>
    <property type="molecule type" value="Genomic_DNA"/>
</dbReference>
<dbReference type="Pfam" id="PF02423">
    <property type="entry name" value="OCD_Mu_crystall"/>
    <property type="match status" value="1"/>
</dbReference>
<dbReference type="Gene3D" id="3.30.1780.10">
    <property type="entry name" value="ornithine cyclodeaminase, domain 1"/>
    <property type="match status" value="1"/>
</dbReference>
<dbReference type="InterPro" id="IPR036291">
    <property type="entry name" value="NAD(P)-bd_dom_sf"/>
</dbReference>
<organism evidence="2">
    <name type="scientific">freshwater metagenome</name>
    <dbReference type="NCBI Taxonomy" id="449393"/>
    <lineage>
        <taxon>unclassified sequences</taxon>
        <taxon>metagenomes</taxon>
        <taxon>ecological metagenomes</taxon>
    </lineage>
</organism>
<dbReference type="PIRSF" id="PIRSF001439">
    <property type="entry name" value="CryM"/>
    <property type="match status" value="1"/>
</dbReference>
<dbReference type="GO" id="GO:0016491">
    <property type="term" value="F:oxidoreductase activity"/>
    <property type="evidence" value="ECO:0007669"/>
    <property type="project" value="UniProtKB-ARBA"/>
</dbReference>
<name>A0A6J6R7D9_9ZZZZ</name>